<dbReference type="RefSeq" id="WP_120765322.1">
    <property type="nucleotide sequence ID" value="NZ_CP033169.1"/>
</dbReference>
<evidence type="ECO:0000259" key="1">
    <source>
        <dbReference type="Pfam" id="PF01909"/>
    </source>
</evidence>
<organism evidence="2 3">
    <name type="scientific">Biomaibacter acetigenes</name>
    <dbReference type="NCBI Taxonomy" id="2316383"/>
    <lineage>
        <taxon>Bacteria</taxon>
        <taxon>Bacillati</taxon>
        <taxon>Bacillota</taxon>
        <taxon>Clostridia</taxon>
        <taxon>Thermosediminibacterales</taxon>
        <taxon>Tepidanaerobacteraceae</taxon>
        <taxon>Biomaibacter</taxon>
    </lineage>
</organism>
<keyword evidence="3" id="KW-1185">Reference proteome</keyword>
<dbReference type="CDD" id="cd05403">
    <property type="entry name" value="NT_KNTase_like"/>
    <property type="match status" value="1"/>
</dbReference>
<sequence>MDIYLEEKRYKVLLESELDRITEELKKMGAEKIILFGSYARNRADLFTDLDIIVILECDLPFIERTGYIYQRIVPKVAADIFVYTPREWETVKGKAFFKKAVCEGRVIFEKVRN</sequence>
<gene>
    <name evidence="2" type="ORF">D2962_04045</name>
</gene>
<dbReference type="AlphaFoldDB" id="A0A3G2R309"/>
<feature type="domain" description="Polymerase nucleotidyl transferase" evidence="1">
    <location>
        <begin position="19"/>
        <end position="72"/>
    </location>
</feature>
<dbReference type="InterPro" id="IPR043519">
    <property type="entry name" value="NT_sf"/>
</dbReference>
<dbReference type="Gene3D" id="3.30.460.10">
    <property type="entry name" value="Beta Polymerase, domain 2"/>
    <property type="match status" value="1"/>
</dbReference>
<dbReference type="GO" id="GO:0016779">
    <property type="term" value="F:nucleotidyltransferase activity"/>
    <property type="evidence" value="ECO:0007669"/>
    <property type="project" value="InterPro"/>
</dbReference>
<dbReference type="InterPro" id="IPR002934">
    <property type="entry name" value="Polymerase_NTP_transf_dom"/>
</dbReference>
<evidence type="ECO:0000313" key="2">
    <source>
        <dbReference type="EMBL" id="AYO29886.1"/>
    </source>
</evidence>
<protein>
    <submittedName>
        <fullName evidence="2">Nucleotidyltransferase domain-containing protein</fullName>
    </submittedName>
</protein>
<dbReference type="EMBL" id="CP033169">
    <property type="protein sequence ID" value="AYO29886.1"/>
    <property type="molecule type" value="Genomic_DNA"/>
</dbReference>
<reference evidence="2 3" key="1">
    <citation type="submission" date="2018-10" db="EMBL/GenBank/DDBJ databases">
        <authorList>
            <person name="Zhang X."/>
        </authorList>
    </citation>
    <scope>NUCLEOTIDE SEQUENCE [LARGE SCALE GENOMIC DNA]</scope>
    <source>
        <strain evidence="2 3">SK-G1</strain>
    </source>
</reference>
<accession>A0A3G2R309</accession>
<name>A0A3G2R309_9FIRM</name>
<dbReference type="SUPFAM" id="SSF81301">
    <property type="entry name" value="Nucleotidyltransferase"/>
    <property type="match status" value="1"/>
</dbReference>
<evidence type="ECO:0000313" key="3">
    <source>
        <dbReference type="Proteomes" id="UP000280960"/>
    </source>
</evidence>
<dbReference type="Pfam" id="PF01909">
    <property type="entry name" value="NTP_transf_2"/>
    <property type="match status" value="1"/>
</dbReference>
<proteinExistence type="predicted"/>
<dbReference type="KEGG" id="bacg:D2962_04045"/>
<dbReference type="Proteomes" id="UP000280960">
    <property type="component" value="Chromosome"/>
</dbReference>
<keyword evidence="2" id="KW-0808">Transferase</keyword>